<dbReference type="SUPFAM" id="SSF47384">
    <property type="entry name" value="Homodimeric domain of signal transducing histidine kinase"/>
    <property type="match status" value="1"/>
</dbReference>
<evidence type="ECO:0000256" key="3">
    <source>
        <dbReference type="ARBA" id="ARBA00022553"/>
    </source>
</evidence>
<dbReference type="InterPro" id="IPR036890">
    <property type="entry name" value="HATPase_C_sf"/>
</dbReference>
<dbReference type="InterPro" id="IPR001789">
    <property type="entry name" value="Sig_transdc_resp-reg_receiver"/>
</dbReference>
<evidence type="ECO:0000256" key="1">
    <source>
        <dbReference type="ARBA" id="ARBA00000085"/>
    </source>
</evidence>
<dbReference type="Pfam" id="PF00512">
    <property type="entry name" value="HisKA"/>
    <property type="match status" value="1"/>
</dbReference>
<name>A0ABW4KZI4_9BURK</name>
<dbReference type="Pfam" id="PF02518">
    <property type="entry name" value="HATPase_c"/>
    <property type="match status" value="1"/>
</dbReference>
<dbReference type="InterPro" id="IPR036097">
    <property type="entry name" value="HisK_dim/P_sf"/>
</dbReference>
<comment type="catalytic activity">
    <reaction evidence="1">
        <text>ATP + protein L-histidine = ADP + protein N-phospho-L-histidine.</text>
        <dbReference type="EC" id="2.7.13.3"/>
    </reaction>
</comment>
<dbReference type="GO" id="GO:0016301">
    <property type="term" value="F:kinase activity"/>
    <property type="evidence" value="ECO:0007669"/>
    <property type="project" value="UniProtKB-KW"/>
</dbReference>
<evidence type="ECO:0000256" key="2">
    <source>
        <dbReference type="ARBA" id="ARBA00012438"/>
    </source>
</evidence>
<accession>A0ABW4KZI4</accession>
<dbReference type="PROSITE" id="PS50109">
    <property type="entry name" value="HIS_KIN"/>
    <property type="match status" value="1"/>
</dbReference>
<dbReference type="InterPro" id="IPR005467">
    <property type="entry name" value="His_kinase_dom"/>
</dbReference>
<dbReference type="EMBL" id="JBHUEJ010000045">
    <property type="protein sequence ID" value="MFD1712587.1"/>
    <property type="molecule type" value="Genomic_DNA"/>
</dbReference>
<evidence type="ECO:0000256" key="6">
    <source>
        <dbReference type="PROSITE-ProRule" id="PRU00169"/>
    </source>
</evidence>
<keyword evidence="7" id="KW-0812">Transmembrane</keyword>
<dbReference type="Gene3D" id="1.10.287.130">
    <property type="match status" value="1"/>
</dbReference>
<dbReference type="Proteomes" id="UP001597304">
    <property type="component" value="Unassembled WGS sequence"/>
</dbReference>
<feature type="domain" description="Response regulatory" evidence="9">
    <location>
        <begin position="540"/>
        <end position="660"/>
    </location>
</feature>
<dbReference type="InterPro" id="IPR011006">
    <property type="entry name" value="CheY-like_superfamily"/>
</dbReference>
<feature type="domain" description="Histidine kinase" evidence="8">
    <location>
        <begin position="300"/>
        <end position="515"/>
    </location>
</feature>
<evidence type="ECO:0000259" key="9">
    <source>
        <dbReference type="PROSITE" id="PS50110"/>
    </source>
</evidence>
<evidence type="ECO:0000256" key="5">
    <source>
        <dbReference type="ARBA" id="ARBA00022777"/>
    </source>
</evidence>
<dbReference type="InterPro" id="IPR003594">
    <property type="entry name" value="HATPase_dom"/>
</dbReference>
<feature type="modified residue" description="4-aspartylphosphate" evidence="6">
    <location>
        <position position="594"/>
    </location>
</feature>
<sequence length="668" mass="72731">MGTGAGRVSDLQCAFTVPCRPVREPHGLTVPWYSWDWVLARPAQRRCVPGGALKSARHAIWRVRVNQGAQGSVNASEPPLSLPERVRREQLLALFRNRVGVNLVALLITLLFWVACWMRLRNPWIPVWGVALHATQLLPMPWYRRFFLASERGQIDPTWVVGLHGILMASALVWSAAPWLMMPANDLTMTTVVVILMIGIISGSVASLASVARVMFTFTVPATAALCLALLRRPDALHALLALAVLAYVGVTLRFALRQHHLVADALAMRFEKEALAERLGEQIAATERASQEKTRFLATASHDLRQPLHAIALFGAALEHQLRQRERAEQQLAVELMRGVNALSASLDTMLDISRLDAGVVVPAIQACVLNDTLLAVSAIFGGAADAKGLQLRVRATKLVVRSDPQLLLRLLSNLVDNAIKYTQRGGVVVVARERADRVWLDVWDTGEGIAGEHVEQIFDEFFQVDNPGRDRGRGLGIGLSIVKRLSRLLHASVSLRTRLGVGSRFRIELAHAGSVQAHVVTLEAAREAQLGECPRPRRVLVLDDEDSIRSALLELLRGHGMLANAASSESAADRVLADARAAGQPFEVLVCDLRLANGANGLAIGKALQQRHGPGLALLIVTGETAPDALRQVRASGVTVLYKPVQAQRLLATISAVQAESIPEKL</sequence>
<evidence type="ECO:0000313" key="11">
    <source>
        <dbReference type="Proteomes" id="UP001597304"/>
    </source>
</evidence>
<gene>
    <name evidence="10" type="ORF">ACFSF0_18475</name>
</gene>
<dbReference type="SMART" id="SM00387">
    <property type="entry name" value="HATPase_c"/>
    <property type="match status" value="1"/>
</dbReference>
<reference evidence="11" key="1">
    <citation type="journal article" date="2019" name="Int. J. Syst. Evol. Microbiol.">
        <title>The Global Catalogue of Microorganisms (GCM) 10K type strain sequencing project: providing services to taxonomists for standard genome sequencing and annotation.</title>
        <authorList>
            <consortium name="The Broad Institute Genomics Platform"/>
            <consortium name="The Broad Institute Genome Sequencing Center for Infectious Disease"/>
            <person name="Wu L."/>
            <person name="Ma J."/>
        </authorList>
    </citation>
    <scope>NUCLEOTIDE SEQUENCE [LARGE SCALE GENOMIC DNA]</scope>
    <source>
        <strain evidence="11">LMG 29247</strain>
    </source>
</reference>
<dbReference type="SUPFAM" id="SSF52172">
    <property type="entry name" value="CheY-like"/>
    <property type="match status" value="1"/>
</dbReference>
<evidence type="ECO:0000256" key="4">
    <source>
        <dbReference type="ARBA" id="ARBA00022679"/>
    </source>
</evidence>
<dbReference type="Gene3D" id="3.30.565.10">
    <property type="entry name" value="Histidine kinase-like ATPase, C-terminal domain"/>
    <property type="match status" value="1"/>
</dbReference>
<dbReference type="InterPro" id="IPR003661">
    <property type="entry name" value="HisK_dim/P_dom"/>
</dbReference>
<comment type="caution">
    <text evidence="10">The sequence shown here is derived from an EMBL/GenBank/DDBJ whole genome shotgun (WGS) entry which is preliminary data.</text>
</comment>
<dbReference type="SMART" id="SM00388">
    <property type="entry name" value="HisKA"/>
    <property type="match status" value="1"/>
</dbReference>
<feature type="transmembrane region" description="Helical" evidence="7">
    <location>
        <begin position="126"/>
        <end position="147"/>
    </location>
</feature>
<feature type="transmembrane region" description="Helical" evidence="7">
    <location>
        <begin position="237"/>
        <end position="257"/>
    </location>
</feature>
<feature type="transmembrane region" description="Helical" evidence="7">
    <location>
        <begin position="159"/>
        <end position="181"/>
    </location>
</feature>
<feature type="transmembrane region" description="Helical" evidence="7">
    <location>
        <begin position="99"/>
        <end position="120"/>
    </location>
</feature>
<keyword evidence="7" id="KW-0472">Membrane</keyword>
<proteinExistence type="predicted"/>
<evidence type="ECO:0000259" key="8">
    <source>
        <dbReference type="PROSITE" id="PS50109"/>
    </source>
</evidence>
<keyword evidence="5 10" id="KW-0418">Kinase</keyword>
<keyword evidence="11" id="KW-1185">Reference proteome</keyword>
<dbReference type="SMART" id="SM00448">
    <property type="entry name" value="REC"/>
    <property type="match status" value="1"/>
</dbReference>
<keyword evidence="4" id="KW-0808">Transferase</keyword>
<evidence type="ECO:0000313" key="10">
    <source>
        <dbReference type="EMBL" id="MFD1712587.1"/>
    </source>
</evidence>
<dbReference type="PANTHER" id="PTHR43047">
    <property type="entry name" value="TWO-COMPONENT HISTIDINE PROTEIN KINASE"/>
    <property type="match status" value="1"/>
</dbReference>
<dbReference type="Pfam" id="PF00072">
    <property type="entry name" value="Response_reg"/>
    <property type="match status" value="1"/>
</dbReference>
<protein>
    <recommendedName>
        <fullName evidence="2">histidine kinase</fullName>
        <ecNumber evidence="2">2.7.13.3</ecNumber>
    </recommendedName>
</protein>
<dbReference type="CDD" id="cd00082">
    <property type="entry name" value="HisKA"/>
    <property type="match status" value="1"/>
</dbReference>
<dbReference type="PRINTS" id="PR00344">
    <property type="entry name" value="BCTRLSENSOR"/>
</dbReference>
<dbReference type="SUPFAM" id="SSF55874">
    <property type="entry name" value="ATPase domain of HSP90 chaperone/DNA topoisomerase II/histidine kinase"/>
    <property type="match status" value="1"/>
</dbReference>
<evidence type="ECO:0000256" key="7">
    <source>
        <dbReference type="SAM" id="Phobius"/>
    </source>
</evidence>
<feature type="transmembrane region" description="Helical" evidence="7">
    <location>
        <begin position="187"/>
        <end position="207"/>
    </location>
</feature>
<dbReference type="Gene3D" id="3.40.50.2300">
    <property type="match status" value="1"/>
</dbReference>
<organism evidence="10 11">
    <name type="scientific">Ottowia flava</name>
    <dbReference type="NCBI Taxonomy" id="2675430"/>
    <lineage>
        <taxon>Bacteria</taxon>
        <taxon>Pseudomonadati</taxon>
        <taxon>Pseudomonadota</taxon>
        <taxon>Betaproteobacteria</taxon>
        <taxon>Burkholderiales</taxon>
        <taxon>Comamonadaceae</taxon>
        <taxon>Ottowia</taxon>
    </lineage>
</organism>
<keyword evidence="3 6" id="KW-0597">Phosphoprotein</keyword>
<dbReference type="PANTHER" id="PTHR43047:SF9">
    <property type="entry name" value="HISTIDINE KINASE"/>
    <property type="match status" value="1"/>
</dbReference>
<feature type="transmembrane region" description="Helical" evidence="7">
    <location>
        <begin position="214"/>
        <end position="231"/>
    </location>
</feature>
<dbReference type="PROSITE" id="PS50110">
    <property type="entry name" value="RESPONSE_REGULATORY"/>
    <property type="match status" value="1"/>
</dbReference>
<dbReference type="EC" id="2.7.13.3" evidence="2"/>
<keyword evidence="7" id="KW-1133">Transmembrane helix</keyword>
<dbReference type="InterPro" id="IPR004358">
    <property type="entry name" value="Sig_transdc_His_kin-like_C"/>
</dbReference>